<sequence length="38" mass="4577">MWIPEPFSVTCFFLFLMRSFARPKSSLLLIFFPSHLRI</sequence>
<evidence type="ECO:0000313" key="1">
    <source>
        <dbReference type="EMBL" id="JAD41346.1"/>
    </source>
</evidence>
<accession>A0A0A8ZRC8</accession>
<reference evidence="1" key="2">
    <citation type="journal article" date="2015" name="Data Brief">
        <title>Shoot transcriptome of the giant reed, Arundo donax.</title>
        <authorList>
            <person name="Barrero R.A."/>
            <person name="Guerrero F.D."/>
            <person name="Moolhuijzen P."/>
            <person name="Goolsby J.A."/>
            <person name="Tidwell J."/>
            <person name="Bellgard S.E."/>
            <person name="Bellgard M.I."/>
        </authorList>
    </citation>
    <scope>NUCLEOTIDE SEQUENCE</scope>
    <source>
        <tissue evidence="1">Shoot tissue taken approximately 20 cm above the soil surface</tissue>
    </source>
</reference>
<dbReference type="AlphaFoldDB" id="A0A0A8ZRC8"/>
<dbReference type="EMBL" id="GBRH01256549">
    <property type="protein sequence ID" value="JAD41346.1"/>
    <property type="molecule type" value="Transcribed_RNA"/>
</dbReference>
<name>A0A0A8ZRC8_ARUDO</name>
<reference evidence="1" key="1">
    <citation type="submission" date="2014-09" db="EMBL/GenBank/DDBJ databases">
        <authorList>
            <person name="Magalhaes I.L.F."/>
            <person name="Oliveira U."/>
            <person name="Santos F.R."/>
            <person name="Vidigal T.H.D.A."/>
            <person name="Brescovit A.D."/>
            <person name="Santos A.J."/>
        </authorList>
    </citation>
    <scope>NUCLEOTIDE SEQUENCE</scope>
    <source>
        <tissue evidence="1">Shoot tissue taken approximately 20 cm above the soil surface</tissue>
    </source>
</reference>
<proteinExistence type="predicted"/>
<protein>
    <submittedName>
        <fullName evidence="1">Uncharacterized protein</fullName>
    </submittedName>
</protein>
<organism evidence="1">
    <name type="scientific">Arundo donax</name>
    <name type="common">Giant reed</name>
    <name type="synonym">Donax arundinaceus</name>
    <dbReference type="NCBI Taxonomy" id="35708"/>
    <lineage>
        <taxon>Eukaryota</taxon>
        <taxon>Viridiplantae</taxon>
        <taxon>Streptophyta</taxon>
        <taxon>Embryophyta</taxon>
        <taxon>Tracheophyta</taxon>
        <taxon>Spermatophyta</taxon>
        <taxon>Magnoliopsida</taxon>
        <taxon>Liliopsida</taxon>
        <taxon>Poales</taxon>
        <taxon>Poaceae</taxon>
        <taxon>PACMAD clade</taxon>
        <taxon>Arundinoideae</taxon>
        <taxon>Arundineae</taxon>
        <taxon>Arundo</taxon>
    </lineage>
</organism>